<protein>
    <submittedName>
        <fullName evidence="1">Uncharacterized protein</fullName>
    </submittedName>
</protein>
<dbReference type="AlphaFoldDB" id="A0A7I7PE64"/>
<evidence type="ECO:0000313" key="2">
    <source>
        <dbReference type="Proteomes" id="UP000466894"/>
    </source>
</evidence>
<accession>A0A7I7PE64</accession>
<proteinExistence type="predicted"/>
<gene>
    <name evidence="1" type="ORF">MNVI_21700</name>
</gene>
<dbReference type="Gene3D" id="3.30.310.70">
    <property type="entry name" value="TT1751-like domain"/>
    <property type="match status" value="1"/>
</dbReference>
<sequence length="94" mass="10313">MVTVTSASTGTTDFGKMERTREVLKDNGVGALTEIDVQATRKDKLGESMERYVIEAMNTQLMVQFVENPGLWSVAEQATGQLQAAISTLAEEMR</sequence>
<evidence type="ECO:0000313" key="1">
    <source>
        <dbReference type="EMBL" id="BBY06852.1"/>
    </source>
</evidence>
<organism evidence="1 2">
    <name type="scientific">Mycobacterium noviomagense</name>
    <dbReference type="NCBI Taxonomy" id="459858"/>
    <lineage>
        <taxon>Bacteria</taxon>
        <taxon>Bacillati</taxon>
        <taxon>Actinomycetota</taxon>
        <taxon>Actinomycetes</taxon>
        <taxon>Mycobacteriales</taxon>
        <taxon>Mycobacteriaceae</taxon>
        <taxon>Mycobacterium</taxon>
    </lineage>
</organism>
<dbReference type="InterPro" id="IPR035923">
    <property type="entry name" value="TT1751-like_sf"/>
</dbReference>
<dbReference type="SUPFAM" id="SSF103247">
    <property type="entry name" value="TT1751-like"/>
    <property type="match status" value="1"/>
</dbReference>
<reference evidence="1 2" key="1">
    <citation type="journal article" date="2019" name="Emerg. Microbes Infect.">
        <title>Comprehensive subspecies identification of 175 nontuberculous mycobacteria species based on 7547 genomic profiles.</title>
        <authorList>
            <person name="Matsumoto Y."/>
            <person name="Kinjo T."/>
            <person name="Motooka D."/>
            <person name="Nabeya D."/>
            <person name="Jung N."/>
            <person name="Uechi K."/>
            <person name="Horii T."/>
            <person name="Iida T."/>
            <person name="Fujita J."/>
            <person name="Nakamura S."/>
        </authorList>
    </citation>
    <scope>NUCLEOTIDE SEQUENCE [LARGE SCALE GENOMIC DNA]</scope>
    <source>
        <strain evidence="1 2">JCM 16367</strain>
    </source>
</reference>
<dbReference type="OrthoDB" id="9791067at2"/>
<dbReference type="EMBL" id="AP022583">
    <property type="protein sequence ID" value="BBY06852.1"/>
    <property type="molecule type" value="Genomic_DNA"/>
</dbReference>
<dbReference type="Proteomes" id="UP000466894">
    <property type="component" value="Chromosome"/>
</dbReference>
<dbReference type="KEGG" id="mnv:MNVI_21700"/>
<name>A0A7I7PE64_9MYCO</name>
<dbReference type="RefSeq" id="WP_083089726.1">
    <property type="nucleotide sequence ID" value="NZ_AP022583.1"/>
</dbReference>